<dbReference type="Proteomes" id="UP000694308">
    <property type="component" value="Unassembled WGS sequence"/>
</dbReference>
<dbReference type="NCBIfam" id="TIGR03696">
    <property type="entry name" value="Rhs_assc_core"/>
    <property type="match status" value="1"/>
</dbReference>
<sequence>MTLIRYYDPEWGRFINADGLIGQTGELLAHNLFMYCKNNRVPRLKHS</sequence>
<accession>A0A949WQY6</accession>
<dbReference type="AlphaFoldDB" id="A0A949WQY6"/>
<dbReference type="RefSeq" id="WP_218320382.1">
    <property type="nucleotide sequence ID" value="NZ_JAEEGC010000043.1"/>
</dbReference>
<dbReference type="EMBL" id="JAEEGC010000043">
    <property type="protein sequence ID" value="MBV7273350.1"/>
    <property type="molecule type" value="Genomic_DNA"/>
</dbReference>
<organism evidence="1 2">
    <name type="scientific">Clostridium thailandense</name>
    <dbReference type="NCBI Taxonomy" id="2794346"/>
    <lineage>
        <taxon>Bacteria</taxon>
        <taxon>Bacillati</taxon>
        <taxon>Bacillota</taxon>
        <taxon>Clostridia</taxon>
        <taxon>Eubacteriales</taxon>
        <taxon>Clostridiaceae</taxon>
        <taxon>Clostridium</taxon>
    </lineage>
</organism>
<evidence type="ECO:0008006" key="3">
    <source>
        <dbReference type="Google" id="ProtNLM"/>
    </source>
</evidence>
<evidence type="ECO:0000313" key="2">
    <source>
        <dbReference type="Proteomes" id="UP000694308"/>
    </source>
</evidence>
<gene>
    <name evidence="1" type="ORF">I6U48_10560</name>
</gene>
<dbReference type="InterPro" id="IPR022385">
    <property type="entry name" value="Rhs_assc_core"/>
</dbReference>
<protein>
    <recommendedName>
        <fullName evidence="3">RHS repeat-associated core domain-containing protein</fullName>
    </recommendedName>
</protein>
<keyword evidence="2" id="KW-1185">Reference proteome</keyword>
<proteinExistence type="predicted"/>
<comment type="caution">
    <text evidence="1">The sequence shown here is derived from an EMBL/GenBank/DDBJ whole genome shotgun (WGS) entry which is preliminary data.</text>
</comment>
<reference evidence="1" key="1">
    <citation type="submission" date="2020-12" db="EMBL/GenBank/DDBJ databases">
        <title>Clostridium thailandense sp. nov., a novel acetogenic bacterium isolated from peat land soil in Thailand.</title>
        <authorList>
            <person name="Chaikitkaew S."/>
            <person name="Birkeland N.K."/>
        </authorList>
    </citation>
    <scope>NUCLEOTIDE SEQUENCE</scope>
    <source>
        <strain evidence="1">PL3</strain>
    </source>
</reference>
<evidence type="ECO:0000313" key="1">
    <source>
        <dbReference type="EMBL" id="MBV7273350.1"/>
    </source>
</evidence>
<name>A0A949WQY6_9CLOT</name>